<dbReference type="Gene3D" id="2.170.130.10">
    <property type="entry name" value="TonB-dependent receptor, plug domain"/>
    <property type="match status" value="1"/>
</dbReference>
<evidence type="ECO:0000256" key="8">
    <source>
        <dbReference type="ARBA" id="ARBA00023077"/>
    </source>
</evidence>
<evidence type="ECO:0000256" key="13">
    <source>
        <dbReference type="RuleBase" id="RU003357"/>
    </source>
</evidence>
<evidence type="ECO:0000313" key="17">
    <source>
        <dbReference type="Proteomes" id="UP000192708"/>
    </source>
</evidence>
<dbReference type="InterPro" id="IPR000531">
    <property type="entry name" value="Beta-barrel_TonB"/>
</dbReference>
<keyword evidence="10" id="KW-0675">Receptor</keyword>
<evidence type="ECO:0000256" key="10">
    <source>
        <dbReference type="ARBA" id="ARBA00023170"/>
    </source>
</evidence>
<dbReference type="GO" id="GO:0015344">
    <property type="term" value="F:siderophore uptake transmembrane transporter activity"/>
    <property type="evidence" value="ECO:0007669"/>
    <property type="project" value="TreeGrafter"/>
</dbReference>
<keyword evidence="3 12" id="KW-0813">Transport</keyword>
<evidence type="ECO:0000256" key="9">
    <source>
        <dbReference type="ARBA" id="ARBA00023136"/>
    </source>
</evidence>
<feature type="domain" description="TonB-dependent receptor plug" evidence="15">
    <location>
        <begin position="44"/>
        <end position="154"/>
    </location>
</feature>
<evidence type="ECO:0000259" key="14">
    <source>
        <dbReference type="Pfam" id="PF00593"/>
    </source>
</evidence>
<dbReference type="InterPro" id="IPR036942">
    <property type="entry name" value="Beta-barrel_TonB_sf"/>
</dbReference>
<dbReference type="InterPro" id="IPR012910">
    <property type="entry name" value="Plug_dom"/>
</dbReference>
<evidence type="ECO:0000256" key="1">
    <source>
        <dbReference type="ARBA" id="ARBA00004571"/>
    </source>
</evidence>
<dbReference type="Pfam" id="PF07715">
    <property type="entry name" value="Plug"/>
    <property type="match status" value="1"/>
</dbReference>
<dbReference type="InterPro" id="IPR037066">
    <property type="entry name" value="Plug_dom_sf"/>
</dbReference>
<dbReference type="PANTHER" id="PTHR30069:SF53">
    <property type="entry name" value="COLICIN I RECEPTOR-RELATED"/>
    <property type="match status" value="1"/>
</dbReference>
<evidence type="ECO:0000313" key="16">
    <source>
        <dbReference type="EMBL" id="SMC81340.1"/>
    </source>
</evidence>
<keyword evidence="6" id="KW-0732">Signal</keyword>
<sequence>MHYYLIAAMCFMVIGVHAEHLSELESISISGSIDRNLLPQFSASSITLEEQTMNDTVNIVDTPDALKYVPSLMIRKRDSADYGGASVATRIWGISYSAKSIVNVDGVPISNQLYNDNNYGPPRWFMVSPEEIQRIEVMYGPYSAAYSGNSMGAVIDITSKMPDQFMAVVNATGSLQTFNKLGTNDNYLSGSIATLIGDHSDDTSWRFSVNHSDANTQPRAFVTGTSPVTPYSYSKKDGTNGGYYLGSSNLLHGVSDDANFKLKYEMSPSLSITLHTGVWTGTTDSKVQSYLLGSPNGSYCLSNAPCTTFASGVYSLSQQHFMNSVTLSGKNFSKFEWEAVLSNVYYDKNLQRTAGYLNQDGSIVNNVAGKNGTLSDYNGTGWTNADWRGNYKLDTGLGKHTISFGAHYDYNRLNNTQYSVADWLNAQTGNVAAVGQGVTQTAALWAQDTFYINDVLRLTSGLRYESWKTFDGYLLNSSATGSIAQGMSQVATQYDHFSPKLSLSYDAPNDWMSSVSVANAMRFPTAGELYNVVSSTTTASATGQATKYFAPDPSKIRPENVWSAEWSVEKKLSNGFFKTALFTEQVEDALISQYGYPDTNNPSYFYSYWQNVKKVRSYGVELSGQMRDLYLKGFDLGGSVTAVDSTIVESDGLDSRKQGIVGNPTPGVSPLRITGVATYRPNEKWAFTWGGRYQRQFASSIDNNDVNANTYLGFSGYFVMDVKARYQIDQHWRASFGIDNLANRDYFMYHPFPQRTFVANLRYSYN</sequence>
<comment type="similarity">
    <text evidence="2 12 13">Belongs to the TonB-dependent receptor family.</text>
</comment>
<dbReference type="InterPro" id="IPR039426">
    <property type="entry name" value="TonB-dep_rcpt-like"/>
</dbReference>
<dbReference type="GO" id="GO:0009279">
    <property type="term" value="C:cell outer membrane"/>
    <property type="evidence" value="ECO:0007669"/>
    <property type="project" value="UniProtKB-SubCell"/>
</dbReference>
<dbReference type="Pfam" id="PF00593">
    <property type="entry name" value="TonB_dep_Rec_b-barrel"/>
    <property type="match status" value="1"/>
</dbReference>
<comment type="subcellular location">
    <subcellularLocation>
        <location evidence="1 12">Cell outer membrane</location>
        <topology evidence="1 12">Multi-pass membrane protein</topology>
    </subcellularLocation>
</comment>
<reference evidence="16 17" key="1">
    <citation type="submission" date="2017-04" db="EMBL/GenBank/DDBJ databases">
        <authorList>
            <person name="Afonso C.L."/>
            <person name="Miller P.J."/>
            <person name="Scott M.A."/>
            <person name="Spackman E."/>
            <person name="Goraichik I."/>
            <person name="Dimitrov K.M."/>
            <person name="Suarez D.L."/>
            <person name="Swayne D.E."/>
        </authorList>
    </citation>
    <scope>NUCLEOTIDE SEQUENCE [LARGE SCALE GENOMIC DNA]</scope>
    <source>
        <strain evidence="16 17">VK13</strain>
    </source>
</reference>
<evidence type="ECO:0000256" key="12">
    <source>
        <dbReference type="PROSITE-ProRule" id="PRU01360"/>
    </source>
</evidence>
<evidence type="ECO:0000256" key="11">
    <source>
        <dbReference type="ARBA" id="ARBA00023237"/>
    </source>
</evidence>
<dbReference type="Gene3D" id="2.40.170.20">
    <property type="entry name" value="TonB-dependent receptor, beta-barrel domain"/>
    <property type="match status" value="1"/>
</dbReference>
<organism evidence="16 17">
    <name type="scientific">Polynucleobacter kasalickyi</name>
    <dbReference type="NCBI Taxonomy" id="1938817"/>
    <lineage>
        <taxon>Bacteria</taxon>
        <taxon>Pseudomonadati</taxon>
        <taxon>Pseudomonadota</taxon>
        <taxon>Betaproteobacteria</taxon>
        <taxon>Burkholderiales</taxon>
        <taxon>Burkholderiaceae</taxon>
        <taxon>Polynucleobacter</taxon>
    </lineage>
</organism>
<dbReference type="AlphaFoldDB" id="A0A1W2C868"/>
<evidence type="ECO:0000256" key="5">
    <source>
        <dbReference type="ARBA" id="ARBA00022692"/>
    </source>
</evidence>
<dbReference type="SUPFAM" id="SSF56935">
    <property type="entry name" value="Porins"/>
    <property type="match status" value="1"/>
</dbReference>
<dbReference type="GO" id="GO:0044718">
    <property type="term" value="P:siderophore transmembrane transport"/>
    <property type="evidence" value="ECO:0007669"/>
    <property type="project" value="TreeGrafter"/>
</dbReference>
<protein>
    <submittedName>
        <fullName evidence="16">Iron complex outermembrane recepter protein</fullName>
    </submittedName>
</protein>
<dbReference type="STRING" id="1938817.SAMN06296008_12013"/>
<keyword evidence="17" id="KW-1185">Reference proteome</keyword>
<evidence type="ECO:0000256" key="6">
    <source>
        <dbReference type="ARBA" id="ARBA00022729"/>
    </source>
</evidence>
<keyword evidence="5 12" id="KW-0812">Transmembrane</keyword>
<gene>
    <name evidence="16" type="ORF">SAMN06296008_12013</name>
</gene>
<evidence type="ECO:0000256" key="4">
    <source>
        <dbReference type="ARBA" id="ARBA00022452"/>
    </source>
</evidence>
<keyword evidence="7" id="KW-0406">Ion transport</keyword>
<dbReference type="EMBL" id="FWXJ01000020">
    <property type="protein sequence ID" value="SMC81340.1"/>
    <property type="molecule type" value="Genomic_DNA"/>
</dbReference>
<dbReference type="PROSITE" id="PS52016">
    <property type="entry name" value="TONB_DEPENDENT_REC_3"/>
    <property type="match status" value="1"/>
</dbReference>
<keyword evidence="9 12" id="KW-0472">Membrane</keyword>
<evidence type="ECO:0000256" key="3">
    <source>
        <dbReference type="ARBA" id="ARBA00022448"/>
    </source>
</evidence>
<name>A0A1W2C868_9BURK</name>
<dbReference type="Proteomes" id="UP000192708">
    <property type="component" value="Unassembled WGS sequence"/>
</dbReference>
<keyword evidence="11 12" id="KW-0998">Cell outer membrane</keyword>
<keyword evidence="4 12" id="KW-1134">Transmembrane beta strand</keyword>
<proteinExistence type="inferred from homology"/>
<dbReference type="PANTHER" id="PTHR30069">
    <property type="entry name" value="TONB-DEPENDENT OUTER MEMBRANE RECEPTOR"/>
    <property type="match status" value="1"/>
</dbReference>
<feature type="domain" description="TonB-dependent receptor-like beta-barrel" evidence="14">
    <location>
        <begin position="345"/>
        <end position="741"/>
    </location>
</feature>
<evidence type="ECO:0000256" key="7">
    <source>
        <dbReference type="ARBA" id="ARBA00023065"/>
    </source>
</evidence>
<dbReference type="CDD" id="cd01347">
    <property type="entry name" value="ligand_gated_channel"/>
    <property type="match status" value="1"/>
</dbReference>
<evidence type="ECO:0000256" key="2">
    <source>
        <dbReference type="ARBA" id="ARBA00009810"/>
    </source>
</evidence>
<evidence type="ECO:0000259" key="15">
    <source>
        <dbReference type="Pfam" id="PF07715"/>
    </source>
</evidence>
<keyword evidence="8 13" id="KW-0798">TonB box</keyword>
<accession>A0A1W2C868</accession>